<keyword evidence="2" id="KW-0614">Plasmid</keyword>
<dbReference type="Proteomes" id="UP000515917">
    <property type="component" value="Plasmid pl1"/>
</dbReference>
<dbReference type="Pfam" id="PF03090">
    <property type="entry name" value="Replicase"/>
    <property type="match status" value="1"/>
</dbReference>
<gene>
    <name evidence="2" type="ORF">C1H71_20435</name>
</gene>
<organism evidence="2 3">
    <name type="scientific">Iodobacter fluviatilis</name>
    <dbReference type="NCBI Taxonomy" id="537"/>
    <lineage>
        <taxon>Bacteria</taxon>
        <taxon>Pseudomonadati</taxon>
        <taxon>Pseudomonadota</taxon>
        <taxon>Betaproteobacteria</taxon>
        <taxon>Neisseriales</taxon>
        <taxon>Chitinibacteraceae</taxon>
        <taxon>Iodobacter</taxon>
    </lineage>
</organism>
<feature type="domain" description="Primase C-terminal 1" evidence="1">
    <location>
        <begin position="194"/>
        <end position="269"/>
    </location>
</feature>
<dbReference type="Gene3D" id="1.10.340.50">
    <property type="match status" value="1"/>
</dbReference>
<dbReference type="InterPro" id="IPR004322">
    <property type="entry name" value="Plasmid_replicase_bac"/>
</dbReference>
<dbReference type="Pfam" id="PF08708">
    <property type="entry name" value="PriCT_1"/>
    <property type="match status" value="1"/>
</dbReference>
<keyword evidence="3" id="KW-1185">Reference proteome</keyword>
<geneLocation type="plasmid" evidence="2 3">
    <name>pl1</name>
</geneLocation>
<evidence type="ECO:0000313" key="3">
    <source>
        <dbReference type="Proteomes" id="UP000515917"/>
    </source>
</evidence>
<proteinExistence type="predicted"/>
<dbReference type="RefSeq" id="WP_130108380.1">
    <property type="nucleotide sequence ID" value="NZ_CP025783.1"/>
</dbReference>
<name>A0A7G3GFL3_9NEIS</name>
<evidence type="ECO:0000313" key="2">
    <source>
        <dbReference type="EMBL" id="QBC45912.1"/>
    </source>
</evidence>
<evidence type="ECO:0000259" key="1">
    <source>
        <dbReference type="Pfam" id="PF08708"/>
    </source>
</evidence>
<sequence length="410" mass="46062">MSQPLKSELKTSVIENELLPRFQQEGTALYRLLQEAAFLARCSDNKTAALIRPRDYAIKYPYMQINRANFVSWLIFDLDHDNAMIWQDKGLPAPNLIVQNRQNGHAHLYYAIVPVCTSERARSKPIHYMKAIYSAFARELKADLEYHSGPVAKTPGHQWWRTSELHPHIYELSELADCVELASASPWAKSPNLDAVSHSRNCMLFEKLRYYAYSIVSRQKAEGSFLSFTRLLEAFAHNKNAFRSLGFPADLSVSDLRATVKSVARWTWDKYSGSSRCHRGVMALDQSLPLAEKQALAAERTHSTRKQKTEGQIRAACRLLQEQGKALLHEAIAQAAKLSRQTVAKYKHVLEEVKKPLAVLALRQANGVPGGVKYAAHQVSAPLGEVVDFGGEQVLRGPDDGFTLLPLPEI</sequence>
<reference evidence="2 3" key="1">
    <citation type="submission" date="2018-01" db="EMBL/GenBank/DDBJ databases">
        <title>Genome sequence of Iodobacter sp. strain PCH194 isolated from Indian Trans-Himalaya.</title>
        <authorList>
            <person name="Kumar V."/>
            <person name="Thakur V."/>
            <person name="Kumar S."/>
            <person name="Singh D."/>
        </authorList>
    </citation>
    <scope>NUCLEOTIDE SEQUENCE [LARGE SCALE GENOMIC DNA]</scope>
    <source>
        <strain evidence="2 3">PCH194</strain>
        <plasmid evidence="2 3">pl1</plasmid>
    </source>
</reference>
<accession>A0A7G3GFL3</accession>
<dbReference type="AlphaFoldDB" id="A0A7G3GFL3"/>
<dbReference type="InterPro" id="IPR014820">
    <property type="entry name" value="PriCT_1"/>
</dbReference>
<dbReference type="EMBL" id="CP025783">
    <property type="protein sequence ID" value="QBC45912.1"/>
    <property type="molecule type" value="Genomic_DNA"/>
</dbReference>
<protein>
    <submittedName>
        <fullName evidence="2">Replication protein A</fullName>
    </submittedName>
</protein>
<dbReference type="KEGG" id="ifl:C1H71_20435"/>